<protein>
    <submittedName>
        <fullName evidence="1">Uncharacterized protein</fullName>
    </submittedName>
</protein>
<dbReference type="GeneID" id="300576610"/>
<evidence type="ECO:0000313" key="2">
    <source>
        <dbReference type="Proteomes" id="UP001642720"/>
    </source>
</evidence>
<organism evidence="1 2">
    <name type="scientific">Trichoderma ghanense</name>
    <dbReference type="NCBI Taxonomy" id="65468"/>
    <lineage>
        <taxon>Eukaryota</taxon>
        <taxon>Fungi</taxon>
        <taxon>Dikarya</taxon>
        <taxon>Ascomycota</taxon>
        <taxon>Pezizomycotina</taxon>
        <taxon>Sordariomycetes</taxon>
        <taxon>Hypocreomycetidae</taxon>
        <taxon>Hypocreales</taxon>
        <taxon>Hypocreaceae</taxon>
        <taxon>Trichoderma</taxon>
    </lineage>
</organism>
<dbReference type="Proteomes" id="UP001642720">
    <property type="component" value="Unassembled WGS sequence"/>
</dbReference>
<dbReference type="RefSeq" id="XP_073559830.1">
    <property type="nucleotide sequence ID" value="XM_073702160.1"/>
</dbReference>
<sequence>MYYLDLLFLLLGEGSSSKGKGGDMRRKKGFAFRSLNSPVSFVVTLWSWGTANNLF</sequence>
<proteinExistence type="predicted"/>
<dbReference type="EMBL" id="PPTA01000005">
    <property type="protein sequence ID" value="TFB03629.1"/>
    <property type="molecule type" value="Genomic_DNA"/>
</dbReference>
<comment type="caution">
    <text evidence="1">The sequence shown here is derived from an EMBL/GenBank/DDBJ whole genome shotgun (WGS) entry which is preliminary data.</text>
</comment>
<keyword evidence="2" id="KW-1185">Reference proteome</keyword>
<reference evidence="1 2" key="1">
    <citation type="submission" date="2018-01" db="EMBL/GenBank/DDBJ databases">
        <title>Genome characterization of the sugarcane-associated fungus Trichoderma ghanense CCMA-1212 and their application in lignocelulose bioconversion.</title>
        <authorList>
            <person name="Steindorff A.S."/>
            <person name="Mendes T.D."/>
            <person name="Vilela E.S.D."/>
            <person name="Rodrigues D.S."/>
            <person name="Formighieri E.F."/>
            <person name="Melo I.S."/>
            <person name="Favaro L.C.L."/>
        </authorList>
    </citation>
    <scope>NUCLEOTIDE SEQUENCE [LARGE SCALE GENOMIC DNA]</scope>
    <source>
        <strain evidence="1 2">CCMA-1212</strain>
    </source>
</reference>
<gene>
    <name evidence="1" type="ORF">CCMA1212_004876</name>
</gene>
<accession>A0ABY2H7H5</accession>
<name>A0ABY2H7H5_9HYPO</name>
<evidence type="ECO:0000313" key="1">
    <source>
        <dbReference type="EMBL" id="TFB03629.1"/>
    </source>
</evidence>